<name>A0A1E3XB34_9BACT</name>
<dbReference type="GO" id="GO:0016405">
    <property type="term" value="F:CoA-ligase activity"/>
    <property type="evidence" value="ECO:0007669"/>
    <property type="project" value="TreeGrafter"/>
</dbReference>
<feature type="domain" description="AMP-binding enzyme C-terminal" evidence="5">
    <location>
        <begin position="434"/>
        <end position="494"/>
    </location>
</feature>
<dbReference type="InterPro" id="IPR042099">
    <property type="entry name" value="ANL_N_sf"/>
</dbReference>
<keyword evidence="3" id="KW-0812">Transmembrane</keyword>
<proteinExistence type="inferred from homology"/>
<dbReference type="AlphaFoldDB" id="A0A1E3XB34"/>
<keyword evidence="6" id="KW-0012">Acyltransferase</keyword>
<evidence type="ECO:0000256" key="3">
    <source>
        <dbReference type="SAM" id="Phobius"/>
    </source>
</evidence>
<keyword evidence="6" id="KW-0808">Transferase</keyword>
<accession>A0A1E3XB34</accession>
<dbReference type="PANTHER" id="PTHR24096:SF149">
    <property type="entry name" value="AMP-BINDING DOMAIN-CONTAINING PROTEIN-RELATED"/>
    <property type="match status" value="1"/>
</dbReference>
<dbReference type="InterPro" id="IPR045851">
    <property type="entry name" value="AMP-bd_C_sf"/>
</dbReference>
<dbReference type="Gene3D" id="3.40.50.12780">
    <property type="entry name" value="N-terminal domain of ligase-like"/>
    <property type="match status" value="1"/>
</dbReference>
<evidence type="ECO:0000313" key="7">
    <source>
        <dbReference type="Proteomes" id="UP000094056"/>
    </source>
</evidence>
<dbReference type="Pfam" id="PF00501">
    <property type="entry name" value="AMP-binding"/>
    <property type="match status" value="1"/>
</dbReference>
<protein>
    <submittedName>
        <fullName evidence="6">2-acyl-glycerophospho-ethanolamine acyltransferase</fullName>
    </submittedName>
</protein>
<dbReference type="SUPFAM" id="SSF56801">
    <property type="entry name" value="Acetyl-CoA synthetase-like"/>
    <property type="match status" value="1"/>
</dbReference>
<dbReference type="PATRIC" id="fig|1872076.5.peg.2406"/>
<keyword evidence="3" id="KW-1133">Transmembrane helix</keyword>
<dbReference type="InterPro" id="IPR000873">
    <property type="entry name" value="AMP-dep_synth/lig_dom"/>
</dbReference>
<dbReference type="InterPro" id="IPR020845">
    <property type="entry name" value="AMP-binding_CS"/>
</dbReference>
<keyword evidence="2" id="KW-0436">Ligase</keyword>
<sequence>MILESFIKTAKKNFNKTIQEDSTGMSLNFGQILTAGILLSKQIRNFEGDNIALMFPASVGGALAYIATSFAGKVPVGINFLAGREELDWVMNTCDIKTIFTSRKFIEKAEIPDDPRMVFIEDIKDRTSKLEKILTYLSCKIKSSQSLIQKYKEYDAPDKTAIILFTSGSESHPKGVPLTNHNIYKSVENYSTVFEPVPEDKILGTLPFFHVFGFVVCLWMPLIIGMGVVFHPNPTDYERLGKIVQRYRVTMLLGTSTLYRGFMKRWKREQVASVRLAFAGAEKLNENVRKKFYEKLGINILEGYGVTESCSCISVNYPNDICYGSVGKPLPDVQCKIVNTETYEELQPGEEGLILVKGPNVMNGYYKSPELTSKAFHDGFYITGDIEKFDNGFLYITDRLKRFAKVGGELIPLLPIEDKLSLILDEHTDDEKRKCAVVNIPHTQKGEQLVAFVVETHPDKLSLNKKLDDSGLPHLSQPDHYISIDAIPMLPSGKVDYKRIKKMAIEKFAQVT</sequence>
<dbReference type="PANTHER" id="PTHR24096">
    <property type="entry name" value="LONG-CHAIN-FATTY-ACID--COA LIGASE"/>
    <property type="match status" value="1"/>
</dbReference>
<dbReference type="GO" id="GO:0016746">
    <property type="term" value="F:acyltransferase activity"/>
    <property type="evidence" value="ECO:0007669"/>
    <property type="project" value="UniProtKB-KW"/>
</dbReference>
<evidence type="ECO:0000313" key="6">
    <source>
        <dbReference type="EMBL" id="ODS32836.1"/>
    </source>
</evidence>
<feature type="domain" description="AMP-dependent synthetase/ligase" evidence="4">
    <location>
        <begin position="47"/>
        <end position="366"/>
    </location>
</feature>
<evidence type="ECO:0000256" key="2">
    <source>
        <dbReference type="ARBA" id="ARBA00022598"/>
    </source>
</evidence>
<gene>
    <name evidence="6" type="ORF">SCARUB_02042</name>
</gene>
<evidence type="ECO:0000259" key="4">
    <source>
        <dbReference type="Pfam" id="PF00501"/>
    </source>
</evidence>
<organism evidence="6 7">
    <name type="scientific">Candidatus Scalindua rubra</name>
    <dbReference type="NCBI Taxonomy" id="1872076"/>
    <lineage>
        <taxon>Bacteria</taxon>
        <taxon>Pseudomonadati</taxon>
        <taxon>Planctomycetota</taxon>
        <taxon>Candidatus Brocadiia</taxon>
        <taxon>Candidatus Brocadiales</taxon>
        <taxon>Candidatus Scalinduaceae</taxon>
        <taxon>Candidatus Scalindua</taxon>
    </lineage>
</organism>
<reference evidence="6 7" key="1">
    <citation type="submission" date="2016-07" db="EMBL/GenBank/DDBJ databases">
        <title>Draft genome of Scalindua rubra, obtained from a brine-seawater interface in the Red Sea, sheds light on salt adaptation in anammox bacteria.</title>
        <authorList>
            <person name="Speth D.R."/>
            <person name="Lagkouvardos I."/>
            <person name="Wang Y."/>
            <person name="Qian P.-Y."/>
            <person name="Dutilh B.E."/>
            <person name="Jetten M.S."/>
        </authorList>
    </citation>
    <scope>NUCLEOTIDE SEQUENCE [LARGE SCALE GENOMIC DNA]</scope>
    <source>
        <strain evidence="6">BSI-1</strain>
    </source>
</reference>
<feature type="transmembrane region" description="Helical" evidence="3">
    <location>
        <begin position="208"/>
        <end position="231"/>
    </location>
</feature>
<comment type="similarity">
    <text evidence="1">Belongs to the ATP-dependent AMP-binding enzyme family.</text>
</comment>
<dbReference type="Gene3D" id="3.30.300.30">
    <property type="match status" value="1"/>
</dbReference>
<dbReference type="Pfam" id="PF13193">
    <property type="entry name" value="AMP-binding_C"/>
    <property type="match status" value="1"/>
</dbReference>
<dbReference type="InterPro" id="IPR025110">
    <property type="entry name" value="AMP-bd_C"/>
</dbReference>
<keyword evidence="3" id="KW-0472">Membrane</keyword>
<dbReference type="EMBL" id="MAYW01000047">
    <property type="protein sequence ID" value="ODS32836.1"/>
    <property type="molecule type" value="Genomic_DNA"/>
</dbReference>
<evidence type="ECO:0000256" key="1">
    <source>
        <dbReference type="ARBA" id="ARBA00006432"/>
    </source>
</evidence>
<dbReference type="Proteomes" id="UP000094056">
    <property type="component" value="Unassembled WGS sequence"/>
</dbReference>
<evidence type="ECO:0000259" key="5">
    <source>
        <dbReference type="Pfam" id="PF13193"/>
    </source>
</evidence>
<dbReference type="PROSITE" id="PS00455">
    <property type="entry name" value="AMP_BINDING"/>
    <property type="match status" value="1"/>
</dbReference>
<comment type="caution">
    <text evidence="6">The sequence shown here is derived from an EMBL/GenBank/DDBJ whole genome shotgun (WGS) entry which is preliminary data.</text>
</comment>